<sequence>MQAEKTKIERERIAQNSRRSVVNSKMQATLVKKRNRHRLNKQQQQQNKQFNSACICSVMDLSIHGHQK</sequence>
<reference evidence="2 3" key="2">
    <citation type="journal article" date="2022" name="Mol. Biol. Evol.">
        <title>Comparative Genomics Reveals Insights into the Divergent Evolution of Astigmatic Mites and Household Pest Adaptations.</title>
        <authorList>
            <person name="Xiong Q."/>
            <person name="Wan A.T."/>
            <person name="Liu X."/>
            <person name="Fung C.S."/>
            <person name="Xiao X."/>
            <person name="Malainual N."/>
            <person name="Hou J."/>
            <person name="Wang L."/>
            <person name="Wang M."/>
            <person name="Yang K.Y."/>
            <person name="Cui Y."/>
            <person name="Leung E.L."/>
            <person name="Nong W."/>
            <person name="Shin S.K."/>
            <person name="Au S.W."/>
            <person name="Jeong K.Y."/>
            <person name="Chew F.T."/>
            <person name="Hui J.H."/>
            <person name="Leung T.F."/>
            <person name="Tungtrongchitr A."/>
            <person name="Zhong N."/>
            <person name="Liu Z."/>
            <person name="Tsui S.K."/>
        </authorList>
    </citation>
    <scope>NUCLEOTIDE SEQUENCE [LARGE SCALE GENOMIC DNA]</scope>
    <source>
        <strain evidence="2">Derp</strain>
    </source>
</reference>
<feature type="region of interest" description="Disordered" evidence="1">
    <location>
        <begin position="1"/>
        <end position="24"/>
    </location>
</feature>
<comment type="caution">
    <text evidence="2">The sequence shown here is derived from an EMBL/GenBank/DDBJ whole genome shotgun (WGS) entry which is preliminary data.</text>
</comment>
<dbReference type="Proteomes" id="UP000887458">
    <property type="component" value="Unassembled WGS sequence"/>
</dbReference>
<dbReference type="EMBL" id="NJHN03000047">
    <property type="protein sequence ID" value="KAH9420880.1"/>
    <property type="molecule type" value="Genomic_DNA"/>
</dbReference>
<accession>A0ABQ8JEU3</accession>
<evidence type="ECO:0000313" key="2">
    <source>
        <dbReference type="EMBL" id="KAH9420880.1"/>
    </source>
</evidence>
<proteinExistence type="predicted"/>
<keyword evidence="3" id="KW-1185">Reference proteome</keyword>
<name>A0ABQ8JEU3_DERPT</name>
<organism evidence="2 3">
    <name type="scientific">Dermatophagoides pteronyssinus</name>
    <name type="common">European house dust mite</name>
    <dbReference type="NCBI Taxonomy" id="6956"/>
    <lineage>
        <taxon>Eukaryota</taxon>
        <taxon>Metazoa</taxon>
        <taxon>Ecdysozoa</taxon>
        <taxon>Arthropoda</taxon>
        <taxon>Chelicerata</taxon>
        <taxon>Arachnida</taxon>
        <taxon>Acari</taxon>
        <taxon>Acariformes</taxon>
        <taxon>Sarcoptiformes</taxon>
        <taxon>Astigmata</taxon>
        <taxon>Psoroptidia</taxon>
        <taxon>Analgoidea</taxon>
        <taxon>Pyroglyphidae</taxon>
        <taxon>Dermatophagoidinae</taxon>
        <taxon>Dermatophagoides</taxon>
    </lineage>
</organism>
<evidence type="ECO:0000313" key="3">
    <source>
        <dbReference type="Proteomes" id="UP000887458"/>
    </source>
</evidence>
<feature type="compositionally biased region" description="Polar residues" evidence="1">
    <location>
        <begin position="14"/>
        <end position="24"/>
    </location>
</feature>
<gene>
    <name evidence="2" type="ORF">DERP_001314</name>
</gene>
<protein>
    <submittedName>
        <fullName evidence="2">Uncharacterized protein</fullName>
    </submittedName>
</protein>
<reference evidence="2 3" key="1">
    <citation type="journal article" date="2018" name="J. Allergy Clin. Immunol.">
        <title>High-quality assembly of Dermatophagoides pteronyssinus genome and transcriptome reveals a wide range of novel allergens.</title>
        <authorList>
            <person name="Liu X.Y."/>
            <person name="Yang K.Y."/>
            <person name="Wang M.Q."/>
            <person name="Kwok J.S."/>
            <person name="Zeng X."/>
            <person name="Yang Z."/>
            <person name="Xiao X.J."/>
            <person name="Lau C.P."/>
            <person name="Li Y."/>
            <person name="Huang Z.M."/>
            <person name="Ba J.G."/>
            <person name="Yim A.K."/>
            <person name="Ouyang C.Y."/>
            <person name="Ngai S.M."/>
            <person name="Chan T.F."/>
            <person name="Leung E.L."/>
            <person name="Liu L."/>
            <person name="Liu Z.G."/>
            <person name="Tsui S.K."/>
        </authorList>
    </citation>
    <scope>NUCLEOTIDE SEQUENCE [LARGE SCALE GENOMIC DNA]</scope>
    <source>
        <strain evidence="2">Derp</strain>
    </source>
</reference>
<feature type="compositionally biased region" description="Basic and acidic residues" evidence="1">
    <location>
        <begin position="1"/>
        <end position="13"/>
    </location>
</feature>
<evidence type="ECO:0000256" key="1">
    <source>
        <dbReference type="SAM" id="MobiDB-lite"/>
    </source>
</evidence>